<dbReference type="eggNOG" id="KOG2088">
    <property type="taxonomic scope" value="Eukaryota"/>
</dbReference>
<protein>
    <recommendedName>
        <fullName evidence="2">Fungal lipase-type domain-containing protein</fullName>
    </recommendedName>
</protein>
<dbReference type="GeneID" id="17356838"/>
<name>E1Z8U0_CHLVA</name>
<dbReference type="PANTHER" id="PTHR46023">
    <property type="entry name" value="LIPASE CLASS 3 PROTEIN-LIKE"/>
    <property type="match status" value="1"/>
</dbReference>
<dbReference type="Gene3D" id="3.40.50.1820">
    <property type="entry name" value="alpha/beta hydrolase"/>
    <property type="match status" value="1"/>
</dbReference>
<dbReference type="SUPFAM" id="SSF53474">
    <property type="entry name" value="alpha/beta-Hydrolases"/>
    <property type="match status" value="1"/>
</dbReference>
<dbReference type="PANTHER" id="PTHR46023:SF6">
    <property type="entry name" value="LIPASE CLASS 3 FAMILY PROTEIN"/>
    <property type="match status" value="1"/>
</dbReference>
<keyword evidence="4" id="KW-1185">Reference proteome</keyword>
<dbReference type="InParanoid" id="E1Z8U0"/>
<proteinExistence type="predicted"/>
<dbReference type="KEGG" id="cvr:CHLNCDRAFT_142819"/>
<dbReference type="InterPro" id="IPR002921">
    <property type="entry name" value="Fungal_lipase-type"/>
</dbReference>
<evidence type="ECO:0000313" key="4">
    <source>
        <dbReference type="Proteomes" id="UP000008141"/>
    </source>
</evidence>
<dbReference type="OrthoDB" id="438440at2759"/>
<reference evidence="3 4" key="1">
    <citation type="journal article" date="2010" name="Plant Cell">
        <title>The Chlorella variabilis NC64A genome reveals adaptation to photosymbiosis, coevolution with viruses, and cryptic sex.</title>
        <authorList>
            <person name="Blanc G."/>
            <person name="Duncan G."/>
            <person name="Agarkova I."/>
            <person name="Borodovsky M."/>
            <person name="Gurnon J."/>
            <person name="Kuo A."/>
            <person name="Lindquist E."/>
            <person name="Lucas S."/>
            <person name="Pangilinan J."/>
            <person name="Polle J."/>
            <person name="Salamov A."/>
            <person name="Terry A."/>
            <person name="Yamada T."/>
            <person name="Dunigan D.D."/>
            <person name="Grigoriev I.V."/>
            <person name="Claverie J.M."/>
            <person name="Van Etten J.L."/>
        </authorList>
    </citation>
    <scope>NUCLEOTIDE SEQUENCE [LARGE SCALE GENOMIC DNA]</scope>
    <source>
        <strain evidence="3 4">NC64A</strain>
    </source>
</reference>
<dbReference type="CDD" id="cd00519">
    <property type="entry name" value="Lipase_3"/>
    <property type="match status" value="1"/>
</dbReference>
<dbReference type="InterPro" id="IPR029058">
    <property type="entry name" value="AB_hydrolase_fold"/>
</dbReference>
<evidence type="ECO:0000259" key="2">
    <source>
        <dbReference type="Pfam" id="PF01764"/>
    </source>
</evidence>
<dbReference type="AlphaFoldDB" id="E1Z8U0"/>
<gene>
    <name evidence="3" type="ORF">CHLNCDRAFT_142819</name>
</gene>
<accession>E1Z8U0</accession>
<dbReference type="GO" id="GO:0006629">
    <property type="term" value="P:lipid metabolic process"/>
    <property type="evidence" value="ECO:0007669"/>
    <property type="project" value="InterPro"/>
</dbReference>
<evidence type="ECO:0000313" key="3">
    <source>
        <dbReference type="EMBL" id="EFN57397.1"/>
    </source>
</evidence>
<feature type="domain" description="Fungal lipase-type" evidence="2">
    <location>
        <begin position="239"/>
        <end position="377"/>
    </location>
</feature>
<dbReference type="OMA" id="DCIHEAY"/>
<evidence type="ECO:0000256" key="1">
    <source>
        <dbReference type="SAM" id="MobiDB-lite"/>
    </source>
</evidence>
<organism evidence="4">
    <name type="scientific">Chlorella variabilis</name>
    <name type="common">Green alga</name>
    <dbReference type="NCBI Taxonomy" id="554065"/>
    <lineage>
        <taxon>Eukaryota</taxon>
        <taxon>Viridiplantae</taxon>
        <taxon>Chlorophyta</taxon>
        <taxon>core chlorophytes</taxon>
        <taxon>Trebouxiophyceae</taxon>
        <taxon>Chlorellales</taxon>
        <taxon>Chlorellaceae</taxon>
        <taxon>Chlorella clade</taxon>
        <taxon>Chlorella</taxon>
    </lineage>
</organism>
<feature type="region of interest" description="Disordered" evidence="1">
    <location>
        <begin position="472"/>
        <end position="492"/>
    </location>
</feature>
<dbReference type="Pfam" id="PF01764">
    <property type="entry name" value="Lipase_3"/>
    <property type="match status" value="1"/>
</dbReference>
<sequence length="593" mass="59578">MIAKVAASAAQLLVAALAQLVTLQTWGLYLCHDLLTQAAGHAGKGVTNCLRRGLALLVGGDLADELAFLSYAPRAAAGLSATAATAFHGKSPWTALALLDLGALCAVLWRHKAAHAEAAAAASVRRAAADPANTATSRCQGDGDAEVALLRCAALHSKAAYGAPAASGHVSSAAGYAVVLTLHQATRKAPRRIPAASHLSAVQQLTGCPPGDVLAAQWQAHLHRPAFYAAIDRQRRCVVVAIRGTLQLGDFCTVLDARPAAAVLGGVSGHVHAGFLAAARSLLPQVAAALSAAAHACPGWPVLLTGHSLGGGVAAVLTMLLLEGGGLAQEEQGWRRLGELRCVGIGAAAACCQQLGMACKHHITSVLYGADCLPMFSVLGARMLIAEVHASSRAAEVVGSLLRAARLAPGGRGGAGVSASLARTASASSASSTTSSVMCEAACGAGGCRGLCSAGAAADSASELLEIEEAAAAAAQPPHGGRHRRGGSSTWSSASGASIAAFAADHGGCEGGEEGVAMGLVPLYPPGKILWMLPATGGGGSRGGTVLGLYQMDQTSFRRFVVTLETAAHHLPDSYISALDRLDGGPPTAPSHP</sequence>
<dbReference type="RefSeq" id="XP_005849499.1">
    <property type="nucleotide sequence ID" value="XM_005849437.1"/>
</dbReference>
<dbReference type="EMBL" id="GL433839">
    <property type="protein sequence ID" value="EFN57397.1"/>
    <property type="molecule type" value="Genomic_DNA"/>
</dbReference>
<dbReference type="Proteomes" id="UP000008141">
    <property type="component" value="Unassembled WGS sequence"/>
</dbReference>